<feature type="chain" id="PRO_5035749823" description="Secreted protein" evidence="1">
    <location>
        <begin position="24"/>
        <end position="135"/>
    </location>
</feature>
<feature type="signal peptide" evidence="1">
    <location>
        <begin position="1"/>
        <end position="23"/>
    </location>
</feature>
<organism evidence="2 3">
    <name type="scientific">Panicum virgatum</name>
    <name type="common">Blackwell switchgrass</name>
    <dbReference type="NCBI Taxonomy" id="38727"/>
    <lineage>
        <taxon>Eukaryota</taxon>
        <taxon>Viridiplantae</taxon>
        <taxon>Streptophyta</taxon>
        <taxon>Embryophyta</taxon>
        <taxon>Tracheophyta</taxon>
        <taxon>Spermatophyta</taxon>
        <taxon>Magnoliopsida</taxon>
        <taxon>Liliopsida</taxon>
        <taxon>Poales</taxon>
        <taxon>Poaceae</taxon>
        <taxon>PACMAD clade</taxon>
        <taxon>Panicoideae</taxon>
        <taxon>Panicodae</taxon>
        <taxon>Paniceae</taxon>
        <taxon>Panicinae</taxon>
        <taxon>Panicum</taxon>
        <taxon>Panicum sect. Hiantes</taxon>
    </lineage>
</organism>
<dbReference type="EMBL" id="CM029053">
    <property type="protein sequence ID" value="KAG2553476.1"/>
    <property type="molecule type" value="Genomic_DNA"/>
</dbReference>
<gene>
    <name evidence="2" type="ORF">PVAP13_9KG520826</name>
</gene>
<evidence type="ECO:0000313" key="3">
    <source>
        <dbReference type="Proteomes" id="UP000823388"/>
    </source>
</evidence>
<name>A0A8T0P2C2_PANVG</name>
<accession>A0A8T0P2C2</accession>
<evidence type="ECO:0000313" key="2">
    <source>
        <dbReference type="EMBL" id="KAG2553476.1"/>
    </source>
</evidence>
<evidence type="ECO:0008006" key="4">
    <source>
        <dbReference type="Google" id="ProtNLM"/>
    </source>
</evidence>
<sequence length="135" mass="15250">MDRMTHASRWLGWLLCSDAGCSCHPLWPLDGWKGDRAGSGKKRKEGSSYGNGFRALGKAEMSFVVLSTVCAPAKLDCRLRICSGEIWKLFLNRVPQLCFGSGTCRVFFSEILRDQTRAKLQVLFVQMPSEFHRVF</sequence>
<reference evidence="2 3" key="1">
    <citation type="submission" date="2020-05" db="EMBL/GenBank/DDBJ databases">
        <title>WGS assembly of Panicum virgatum.</title>
        <authorList>
            <person name="Lovell J.T."/>
            <person name="Jenkins J."/>
            <person name="Shu S."/>
            <person name="Juenger T.E."/>
            <person name="Schmutz J."/>
        </authorList>
    </citation>
    <scope>NUCLEOTIDE SEQUENCE [LARGE SCALE GENOMIC DNA]</scope>
    <source>
        <strain evidence="3">cv. AP13</strain>
    </source>
</reference>
<comment type="caution">
    <text evidence="2">The sequence shown here is derived from an EMBL/GenBank/DDBJ whole genome shotgun (WGS) entry which is preliminary data.</text>
</comment>
<keyword evidence="1" id="KW-0732">Signal</keyword>
<proteinExistence type="predicted"/>
<dbReference type="Proteomes" id="UP000823388">
    <property type="component" value="Chromosome 9K"/>
</dbReference>
<protein>
    <recommendedName>
        <fullName evidence="4">Secreted protein</fullName>
    </recommendedName>
</protein>
<keyword evidence="3" id="KW-1185">Reference proteome</keyword>
<dbReference type="AlphaFoldDB" id="A0A8T0P2C2"/>
<evidence type="ECO:0000256" key="1">
    <source>
        <dbReference type="SAM" id="SignalP"/>
    </source>
</evidence>